<dbReference type="EMBL" id="JBEUOH010000026">
    <property type="protein sequence ID" value="KAL0860023.1"/>
    <property type="molecule type" value="Genomic_DNA"/>
</dbReference>
<dbReference type="SUPFAM" id="SSF56672">
    <property type="entry name" value="DNA/RNA polymerases"/>
    <property type="match status" value="1"/>
</dbReference>
<dbReference type="CDD" id="cd01644">
    <property type="entry name" value="RT_pepA17"/>
    <property type="match status" value="1"/>
</dbReference>
<dbReference type="PANTHER" id="PTHR47331:SF1">
    <property type="entry name" value="GAG-LIKE PROTEIN"/>
    <property type="match status" value="1"/>
</dbReference>
<reference evidence="1 2" key="1">
    <citation type="submission" date="2024-06" db="EMBL/GenBank/DDBJ databases">
        <title>A chromosome-level genome assembly of beet webworm, Loxostege sticticalis.</title>
        <authorList>
            <person name="Zhang Y."/>
        </authorList>
    </citation>
    <scope>NUCLEOTIDE SEQUENCE [LARGE SCALE GENOMIC DNA]</scope>
    <source>
        <strain evidence="1">AQ026</strain>
        <tissue evidence="1">Whole body</tissue>
    </source>
</reference>
<name>A0ABR3H5E4_LOXSC</name>
<organism evidence="1 2">
    <name type="scientific">Loxostege sticticalis</name>
    <name type="common">Beet webworm moth</name>
    <dbReference type="NCBI Taxonomy" id="481309"/>
    <lineage>
        <taxon>Eukaryota</taxon>
        <taxon>Metazoa</taxon>
        <taxon>Ecdysozoa</taxon>
        <taxon>Arthropoda</taxon>
        <taxon>Hexapoda</taxon>
        <taxon>Insecta</taxon>
        <taxon>Pterygota</taxon>
        <taxon>Neoptera</taxon>
        <taxon>Endopterygota</taxon>
        <taxon>Lepidoptera</taxon>
        <taxon>Glossata</taxon>
        <taxon>Ditrysia</taxon>
        <taxon>Pyraloidea</taxon>
        <taxon>Crambidae</taxon>
        <taxon>Pyraustinae</taxon>
        <taxon>Loxostege</taxon>
    </lineage>
</organism>
<dbReference type="PANTHER" id="PTHR47331">
    <property type="entry name" value="PHD-TYPE DOMAIN-CONTAINING PROTEIN"/>
    <property type="match status" value="1"/>
</dbReference>
<evidence type="ECO:0008006" key="3">
    <source>
        <dbReference type="Google" id="ProtNLM"/>
    </source>
</evidence>
<gene>
    <name evidence="1" type="ORF">ABMA27_010338</name>
</gene>
<dbReference type="Pfam" id="PF05380">
    <property type="entry name" value="Peptidase_A17"/>
    <property type="match status" value="1"/>
</dbReference>
<proteinExistence type="predicted"/>
<dbReference type="InterPro" id="IPR043502">
    <property type="entry name" value="DNA/RNA_pol_sf"/>
</dbReference>
<protein>
    <recommendedName>
        <fullName evidence="3">Peptidase A2 domain-containing protein</fullName>
    </recommendedName>
</protein>
<dbReference type="Gene3D" id="3.30.70.270">
    <property type="match status" value="1"/>
</dbReference>
<evidence type="ECO:0000313" key="1">
    <source>
        <dbReference type="EMBL" id="KAL0860023.1"/>
    </source>
</evidence>
<keyword evidence="2" id="KW-1185">Reference proteome</keyword>
<comment type="caution">
    <text evidence="1">The sequence shown here is derived from an EMBL/GenBank/DDBJ whole genome shotgun (WGS) entry which is preliminary data.</text>
</comment>
<dbReference type="InterPro" id="IPR043128">
    <property type="entry name" value="Rev_trsase/Diguanyl_cyclase"/>
</dbReference>
<sequence length="872" mass="99148">MSPEDKMRSISQLHICRNCLYSHNDNKCNSTKRCRVCKDAHHTTLHDIYRKVEIAVSNNVIPNNKPHTSQQKANHVSGNYNEVLLATVQLKVMAADGSTVQLRCLLDQGSQINLITEHAAQRLGLQRQNRNATVSGIGTSAHHSNGTVRLDCESLYGGHTFTIEAMVMANMLSNLPNYTFEKQDWPHIQNIQLADQPVDILLDAGVYADIVMSGMLRGPTHAPMAQQTKVGWVLLGNIKTFNCHVLINLDDVSRFWEMEEITEANRNLTAEEEYCESFYSTTTSRQEDGRYAVRLPMKTNYEPTLGTSKPQAVAQFRQLEKRLAKQETFSTSYKNFIDEYLQLGHMKPCTEHHEPSYFLPHHGVQKLDSTTTKLRVVFNASAKTSTGKSLNDLMECGPNLQQDLQSMILRWRAFQYVYTADIEKFYRQVLIHEEDQHLQKIVWRDSAQDLIKEYQLCTVTYGTKAAPFLAMRTIIQLVMDDGHRYPLAAEILTHQLYVDDLLGGSNDILEAQDAQHQLIDMLKGGGFNLRKWASNHPILLQTLPEHLISQNMFDFKDAESNKTLGLTWNPHTDQFTFKAPLSNTHDVTTKRTLLSDLSKLYDPLGWLSPVTMKAKLIFQQAWTASTDWDEPLPEDIQQEWSTFQQELPTINNIALQRWIGDTKQPIELHGFSDASEKAYGCVIYCKSFDAEGQQIIKLVAGKTKLAPLRKPPSLPRLELCGALLLSRLMKKVIESINSQTITIHGWTDSMIVMGWLQGGPSRWTTFVANRVTQITDIMPSGCWTHVKSEHNAADCASRGLTPLQLANHHLWWGPIWLKDSDLPLQETFHTNAEEKKVKQVCVSQRSMPLIEELLRPRRGRPGTSRHTENQNK</sequence>
<dbReference type="Proteomes" id="UP001549920">
    <property type="component" value="Unassembled WGS sequence"/>
</dbReference>
<dbReference type="Gene3D" id="2.40.70.10">
    <property type="entry name" value="Acid Proteases"/>
    <property type="match status" value="1"/>
</dbReference>
<evidence type="ECO:0000313" key="2">
    <source>
        <dbReference type="Proteomes" id="UP001549920"/>
    </source>
</evidence>
<dbReference type="Gene3D" id="3.10.10.10">
    <property type="entry name" value="HIV Type 1 Reverse Transcriptase, subunit A, domain 1"/>
    <property type="match status" value="1"/>
</dbReference>
<dbReference type="InterPro" id="IPR021109">
    <property type="entry name" value="Peptidase_aspartic_dom_sf"/>
</dbReference>
<dbReference type="InterPro" id="IPR008042">
    <property type="entry name" value="Retrotrans_Pao"/>
</dbReference>
<accession>A0ABR3H5E4</accession>